<dbReference type="AlphaFoldDB" id="Q4UA90"/>
<dbReference type="eggNOG" id="ENOG502SBI7">
    <property type="taxonomic scope" value="Eukaryota"/>
</dbReference>
<reference evidence="5 6" key="1">
    <citation type="journal article" date="2005" name="Science">
        <title>Genome of the host-cell transforming parasite Theileria annulata compared with T. parva.</title>
        <authorList>
            <person name="Pain A."/>
            <person name="Renauld H."/>
            <person name="Berriman M."/>
            <person name="Murphy L."/>
            <person name="Yeats C.A."/>
            <person name="Weir W."/>
            <person name="Kerhornou A."/>
            <person name="Aslett M."/>
            <person name="Bishop R."/>
            <person name="Bouchier C."/>
            <person name="Cochet M."/>
            <person name="Coulson R.M.R."/>
            <person name="Cronin A."/>
            <person name="de Villiers E.P."/>
            <person name="Fraser A."/>
            <person name="Fosker N."/>
            <person name="Gardner M."/>
            <person name="Goble A."/>
            <person name="Griffiths-Jones S."/>
            <person name="Harris D.E."/>
            <person name="Katzer F."/>
            <person name="Larke N."/>
            <person name="Lord A."/>
            <person name="Maser P."/>
            <person name="McKellar S."/>
            <person name="Mooney P."/>
            <person name="Morton F."/>
            <person name="Nene V."/>
            <person name="O'Neil S."/>
            <person name="Price C."/>
            <person name="Quail M.A."/>
            <person name="Rabbinowitsch E."/>
            <person name="Rawlings N.D."/>
            <person name="Rutter S."/>
            <person name="Saunders D."/>
            <person name="Seeger K."/>
            <person name="Shah T."/>
            <person name="Squares R."/>
            <person name="Squares S."/>
            <person name="Tivey A."/>
            <person name="Walker A.R."/>
            <person name="Woodward J."/>
            <person name="Dobbelaere D.A.E."/>
            <person name="Langsley G."/>
            <person name="Rajandream M.A."/>
            <person name="McKeever D."/>
            <person name="Shiels B."/>
            <person name="Tait A."/>
            <person name="Barrell B.G."/>
            <person name="Hall N."/>
        </authorList>
    </citation>
    <scope>NUCLEOTIDE SEQUENCE [LARGE SCALE GENOMIC DNA]</scope>
    <source>
        <strain evidence="6">Ankara</strain>
    </source>
</reference>
<evidence type="ECO:0000256" key="1">
    <source>
        <dbReference type="ARBA" id="ARBA00008760"/>
    </source>
</evidence>
<accession>Q4UA90</accession>
<organism evidence="5 6">
    <name type="scientific">Theileria annulata</name>
    <dbReference type="NCBI Taxonomy" id="5874"/>
    <lineage>
        <taxon>Eukaryota</taxon>
        <taxon>Sar</taxon>
        <taxon>Alveolata</taxon>
        <taxon>Apicomplexa</taxon>
        <taxon>Aconoidasida</taxon>
        <taxon>Piroplasmida</taxon>
        <taxon>Theileriidae</taxon>
        <taxon>Theileria</taxon>
    </lineage>
</organism>
<dbReference type="STRING" id="5874.Q4UA90"/>
<dbReference type="OMA" id="KAYTDHH"/>
<dbReference type="InterPro" id="IPR034704">
    <property type="entry name" value="Ribosomal_bL28/bL31-like_sf"/>
</dbReference>
<gene>
    <name evidence="5" type="ORF">TA07265</name>
</gene>
<dbReference type="PANTHER" id="PTHR13528">
    <property type="entry name" value="39S RIBOSOMAL PROTEIN L28, MITOCHONDRIAL"/>
    <property type="match status" value="1"/>
</dbReference>
<name>Q4UA90_THEAN</name>
<dbReference type="GeneID" id="3862725"/>
<dbReference type="Proteomes" id="UP000001950">
    <property type="component" value="Chromosome 4"/>
</dbReference>
<evidence type="ECO:0000313" key="6">
    <source>
        <dbReference type="Proteomes" id="UP000001950"/>
    </source>
</evidence>
<dbReference type="PANTHER" id="PTHR13528:SF2">
    <property type="entry name" value="LARGE RIBOSOMAL SUBUNIT PROTEIN BL28M"/>
    <property type="match status" value="1"/>
</dbReference>
<dbReference type="InParanoid" id="Q4UA90"/>
<dbReference type="EMBL" id="CR940353">
    <property type="protein sequence ID" value="CAI76263.1"/>
    <property type="molecule type" value="Genomic_DNA"/>
</dbReference>
<dbReference type="FunCoup" id="Q4UA90">
    <property type="interactions" value="83"/>
</dbReference>
<dbReference type="OrthoDB" id="361870at2759"/>
<feature type="region of interest" description="Disordered" evidence="4">
    <location>
        <begin position="247"/>
        <end position="278"/>
    </location>
</feature>
<keyword evidence="2" id="KW-0689">Ribosomal protein</keyword>
<evidence type="ECO:0000256" key="4">
    <source>
        <dbReference type="SAM" id="MobiDB-lite"/>
    </source>
</evidence>
<evidence type="ECO:0000256" key="3">
    <source>
        <dbReference type="ARBA" id="ARBA00023274"/>
    </source>
</evidence>
<dbReference type="GO" id="GO:0005762">
    <property type="term" value="C:mitochondrial large ribosomal subunit"/>
    <property type="evidence" value="ECO:0007669"/>
    <property type="project" value="TreeGrafter"/>
</dbReference>
<dbReference type="SUPFAM" id="SSF143800">
    <property type="entry name" value="L28p-like"/>
    <property type="match status" value="1"/>
</dbReference>
<proteinExistence type="inferred from homology"/>
<comment type="similarity">
    <text evidence="1">Belongs to the bacterial ribosomal protein bL28 family.</text>
</comment>
<keyword evidence="3" id="KW-0687">Ribonucleoprotein</keyword>
<dbReference type="RefSeq" id="XP_952887.1">
    <property type="nucleotide sequence ID" value="XM_947794.1"/>
</dbReference>
<protein>
    <submittedName>
        <fullName evidence="5">Uncharacterized protein</fullName>
    </submittedName>
</protein>
<sequence length="278" mass="32572">MPRFPYLFGKYLRLNGKGQCRGFKKNQIIHPIPVKAYGRTPSASSQTGLYHDEDYNYYTKVPYSLKKTRIKLKPLVFKKDFESKLLNTTVPNVRVTTSALHAITSSGGFDNYILNTSPEQLRSQMGERMRNVMYFYKSNPDIMRLGLPWKVYYSESSRKDPVYAYYKHLTGVQKFEERKLMESKKYSPFYLPPQQNVMVERQGFASEQEGMKLNLWWKNNPQEFRNRLGEARMFDRNGVDLNLMNSFRTGEGRGGGGPHGKSLRKRSKTFRYNITRPY</sequence>
<evidence type="ECO:0000256" key="2">
    <source>
        <dbReference type="ARBA" id="ARBA00022980"/>
    </source>
</evidence>
<keyword evidence="6" id="KW-1185">Reference proteome</keyword>
<dbReference type="GO" id="GO:0003735">
    <property type="term" value="F:structural constituent of ribosome"/>
    <property type="evidence" value="ECO:0007669"/>
    <property type="project" value="InterPro"/>
</dbReference>
<dbReference type="KEGG" id="tan:TA07265"/>
<dbReference type="VEuPathDB" id="PiroplasmaDB:TA07265"/>
<dbReference type="InterPro" id="IPR026569">
    <property type="entry name" value="Ribosomal_bL28"/>
</dbReference>
<evidence type="ECO:0000313" key="5">
    <source>
        <dbReference type="EMBL" id="CAI76263.1"/>
    </source>
</evidence>